<accession>A0A6C0CCW1</accession>
<proteinExistence type="predicted"/>
<protein>
    <submittedName>
        <fullName evidence="2">Uncharacterized protein</fullName>
    </submittedName>
</protein>
<evidence type="ECO:0000256" key="1">
    <source>
        <dbReference type="SAM" id="Phobius"/>
    </source>
</evidence>
<sequence length="120" mass="12688">MISKINKTYYKLVIYTLIIALLLMLYLGSTNLIEGNTCMDEVETGGLLNTISCMSNHNTSNNNNNAGSSIFTDMSSVCVDNAHKTISNIIGAGGLGNQASDLYNSTGQLVSNTANANGLC</sequence>
<organism evidence="2">
    <name type="scientific">viral metagenome</name>
    <dbReference type="NCBI Taxonomy" id="1070528"/>
    <lineage>
        <taxon>unclassified sequences</taxon>
        <taxon>metagenomes</taxon>
        <taxon>organismal metagenomes</taxon>
    </lineage>
</organism>
<dbReference type="AlphaFoldDB" id="A0A6C0CCW1"/>
<reference evidence="2" key="1">
    <citation type="journal article" date="2020" name="Nature">
        <title>Giant virus diversity and host interactions through global metagenomics.</title>
        <authorList>
            <person name="Schulz F."/>
            <person name="Roux S."/>
            <person name="Paez-Espino D."/>
            <person name="Jungbluth S."/>
            <person name="Walsh D.A."/>
            <person name="Denef V.J."/>
            <person name="McMahon K.D."/>
            <person name="Konstantinidis K.T."/>
            <person name="Eloe-Fadrosh E.A."/>
            <person name="Kyrpides N.C."/>
            <person name="Woyke T."/>
        </authorList>
    </citation>
    <scope>NUCLEOTIDE SEQUENCE</scope>
    <source>
        <strain evidence="2">GVMAG-M-3300020523-10</strain>
    </source>
</reference>
<keyword evidence="1" id="KW-0472">Membrane</keyword>
<keyword evidence="1" id="KW-0812">Transmembrane</keyword>
<dbReference type="EMBL" id="MN739385">
    <property type="protein sequence ID" value="QHT01992.1"/>
    <property type="molecule type" value="Genomic_DNA"/>
</dbReference>
<keyword evidence="1" id="KW-1133">Transmembrane helix</keyword>
<name>A0A6C0CCW1_9ZZZZ</name>
<feature type="transmembrane region" description="Helical" evidence="1">
    <location>
        <begin position="12"/>
        <end position="29"/>
    </location>
</feature>
<evidence type="ECO:0000313" key="2">
    <source>
        <dbReference type="EMBL" id="QHT01992.1"/>
    </source>
</evidence>